<dbReference type="PANTHER" id="PTHR43821">
    <property type="entry name" value="NAD(P)H NITROREDUCTASE YDJA-RELATED"/>
    <property type="match status" value="1"/>
</dbReference>
<feature type="binding site" evidence="8">
    <location>
        <position position="39"/>
    </location>
    <ligand>
        <name>FMN</name>
        <dbReference type="ChEBI" id="CHEBI:58210"/>
        <note>ligand shared between dimeric partners</note>
    </ligand>
</feature>
<dbReference type="STRING" id="735.B0185_04640"/>
<dbReference type="PANTHER" id="PTHR43821:SF1">
    <property type="entry name" value="NAD(P)H NITROREDUCTASE YDJA-RELATED"/>
    <property type="match status" value="1"/>
</dbReference>
<proteinExistence type="inferred from homology"/>
<dbReference type="SUPFAM" id="SSF55469">
    <property type="entry name" value="FMN-dependent nitroreductase-like"/>
    <property type="match status" value="1"/>
</dbReference>
<dbReference type="NCBIfam" id="NF008088">
    <property type="entry name" value="PRK10828.1"/>
    <property type="match status" value="1"/>
</dbReference>
<evidence type="ECO:0000256" key="4">
    <source>
        <dbReference type="ARBA" id="ARBA00022857"/>
    </source>
</evidence>
<evidence type="ECO:0000256" key="8">
    <source>
        <dbReference type="PIRSR" id="PIRSR000232-1"/>
    </source>
</evidence>
<name>A0A369ZES7_HAEPH</name>
<dbReference type="InterPro" id="IPR029479">
    <property type="entry name" value="Nitroreductase"/>
</dbReference>
<keyword evidence="6 7" id="KW-0520">NAD</keyword>
<feature type="binding site" description="in other chain" evidence="8">
    <location>
        <begin position="10"/>
        <end position="12"/>
    </location>
    <ligand>
        <name>FMN</name>
        <dbReference type="ChEBI" id="CHEBI:58210"/>
        <note>ligand shared between dimeric partners</note>
    </ligand>
</feature>
<comment type="caution">
    <text evidence="10">The sequence shown here is derived from an EMBL/GenBank/DDBJ whole genome shotgun (WGS) entry which is preliminary data.</text>
</comment>
<evidence type="ECO:0000256" key="6">
    <source>
        <dbReference type="ARBA" id="ARBA00023027"/>
    </source>
</evidence>
<keyword evidence="2 7" id="KW-0285">Flavoprotein</keyword>
<gene>
    <name evidence="10" type="ORF">DPV98_03385</name>
</gene>
<dbReference type="AlphaFoldDB" id="A0A369ZES7"/>
<keyword evidence="4 7" id="KW-0521">NADP</keyword>
<comment type="similarity">
    <text evidence="1 7">Belongs to the nitroreductase family.</text>
</comment>
<evidence type="ECO:0000256" key="1">
    <source>
        <dbReference type="ARBA" id="ARBA00007118"/>
    </source>
</evidence>
<dbReference type="InterPro" id="IPR026021">
    <property type="entry name" value="YdjA-like"/>
</dbReference>
<evidence type="ECO:0000259" key="9">
    <source>
        <dbReference type="Pfam" id="PF00881"/>
    </source>
</evidence>
<organism evidence="10 11">
    <name type="scientific">Haemophilus parahaemolyticus</name>
    <dbReference type="NCBI Taxonomy" id="735"/>
    <lineage>
        <taxon>Bacteria</taxon>
        <taxon>Pseudomonadati</taxon>
        <taxon>Pseudomonadota</taxon>
        <taxon>Gammaproteobacteria</taxon>
        <taxon>Pasteurellales</taxon>
        <taxon>Pasteurellaceae</taxon>
        <taxon>Haemophilus</taxon>
    </lineage>
</organism>
<dbReference type="Proteomes" id="UP000253999">
    <property type="component" value="Unassembled WGS sequence"/>
</dbReference>
<dbReference type="InterPro" id="IPR052530">
    <property type="entry name" value="NAD(P)H_nitroreductase"/>
</dbReference>
<sequence length="187" mass="20676">MDILDLLHHRRSSKQFGNVAPNTEQLDAILKAALRAPDHGRMKPYHFVVIQKSGMPKFHECLKSAAIEFEMDEKNAAKADKLANQAPMVIGVVAKLDHESVKVPIWEQIVCAGCATYAMQLAANAQGFDTVWITKKWVESTAIREAFGCAETDKVIGLLMIGSPKDGEEIASARDAEDPTDFVHFIR</sequence>
<keyword evidence="5 7" id="KW-0560">Oxidoreductase</keyword>
<evidence type="ECO:0000256" key="5">
    <source>
        <dbReference type="ARBA" id="ARBA00023002"/>
    </source>
</evidence>
<feature type="binding site" evidence="8">
    <location>
        <position position="35"/>
    </location>
    <ligand>
        <name>FMN</name>
        <dbReference type="ChEBI" id="CHEBI:58210"/>
        <note>ligand shared between dimeric partners</note>
    </ligand>
</feature>
<dbReference type="GO" id="GO:0016491">
    <property type="term" value="F:oxidoreductase activity"/>
    <property type="evidence" value="ECO:0007669"/>
    <property type="project" value="UniProtKB-UniRule"/>
</dbReference>
<comment type="cofactor">
    <cofactor evidence="8">
        <name>FMN</name>
        <dbReference type="ChEBI" id="CHEBI:58210"/>
    </cofactor>
    <text evidence="8">Binds 1 FMN per subunit.</text>
</comment>
<keyword evidence="3 7" id="KW-0288">FMN</keyword>
<dbReference type="EC" id="1.-.-.-" evidence="7"/>
<reference evidence="10 11" key="1">
    <citation type="submission" date="2018-05" db="EMBL/GenBank/DDBJ databases">
        <title>Draft Genome Sequences for a Diverse set of 7 Haemophilus Species.</title>
        <authorList>
            <person name="Nichols M."/>
            <person name="Topaz N."/>
            <person name="Wang X."/>
            <person name="Wang X."/>
            <person name="Boxrud D."/>
        </authorList>
    </citation>
    <scope>NUCLEOTIDE SEQUENCE [LARGE SCALE GENOMIC DNA]</scope>
    <source>
        <strain evidence="10 11">C2010039593</strain>
    </source>
</reference>
<evidence type="ECO:0000256" key="2">
    <source>
        <dbReference type="ARBA" id="ARBA00022630"/>
    </source>
</evidence>
<dbReference type="Gene3D" id="3.40.109.10">
    <property type="entry name" value="NADH Oxidase"/>
    <property type="match status" value="1"/>
</dbReference>
<protein>
    <recommendedName>
        <fullName evidence="7">Putative NAD(P)H nitroreductase</fullName>
        <ecNumber evidence="7">1.-.-.-</ecNumber>
    </recommendedName>
</protein>
<dbReference type="Pfam" id="PF00881">
    <property type="entry name" value="Nitroreductase"/>
    <property type="match status" value="1"/>
</dbReference>
<accession>A0A369ZES7</accession>
<dbReference type="PIRSF" id="PIRSF000232">
    <property type="entry name" value="YdjA"/>
    <property type="match status" value="1"/>
</dbReference>
<dbReference type="CDD" id="cd02135">
    <property type="entry name" value="YdjA-like"/>
    <property type="match status" value="1"/>
</dbReference>
<evidence type="ECO:0000313" key="10">
    <source>
        <dbReference type="EMBL" id="RDF04862.1"/>
    </source>
</evidence>
<evidence type="ECO:0000313" key="11">
    <source>
        <dbReference type="Proteomes" id="UP000253999"/>
    </source>
</evidence>
<dbReference type="InterPro" id="IPR000415">
    <property type="entry name" value="Nitroreductase-like"/>
</dbReference>
<feature type="binding site" description="in other chain" evidence="8">
    <location>
        <begin position="132"/>
        <end position="134"/>
    </location>
    <ligand>
        <name>FMN</name>
        <dbReference type="ChEBI" id="CHEBI:58210"/>
        <note>ligand shared between dimeric partners</note>
    </ligand>
</feature>
<evidence type="ECO:0000256" key="3">
    <source>
        <dbReference type="ARBA" id="ARBA00022643"/>
    </source>
</evidence>
<evidence type="ECO:0000256" key="7">
    <source>
        <dbReference type="PIRNR" id="PIRNR000232"/>
    </source>
</evidence>
<feature type="domain" description="Nitroreductase" evidence="9">
    <location>
        <begin position="9"/>
        <end position="162"/>
    </location>
</feature>
<dbReference type="EMBL" id="QEQD01000003">
    <property type="protein sequence ID" value="RDF04862.1"/>
    <property type="molecule type" value="Genomic_DNA"/>
</dbReference>
<dbReference type="RefSeq" id="WP_111312640.1">
    <property type="nucleotide sequence ID" value="NZ_QEQD01000003.1"/>
</dbReference>